<sequence>MQRALSSFEASKEWRNKAVLVADKLYINDKLYISPELRDEQQGAIAYVEDSYTISYITANQIALNFNLFDEFLSPPLPHPLDGMGSKQPLLHNMESMSPSKKRKNSYDVSTFDRLDDDGSMDSSDTRKFARPSFESQSSNDRQNHSEIEKRRRDKMNAYITELSSMLPMCNAMNRKLDKLTCSGVRAATTYTEASHRPSFLSEDELKHLILEIIKSDVECKYVIKRYEHDFDISRISRAAEGFLFVNDLIGQSLLDYLHPKDINKVKEQLSSSDLAPRERLIDAKTMMPVKTELPQRPTHLSSGSRRSFFCRMKRGSKMSEMSGIKAEKYSDIDLCNRKKKFGKYPQQMLYLKMKSAYS</sequence>
<evidence type="ECO:0000256" key="6">
    <source>
        <dbReference type="SAM" id="MobiDB-lite"/>
    </source>
</evidence>
<dbReference type="InterPro" id="IPR000014">
    <property type="entry name" value="PAS"/>
</dbReference>
<keyword evidence="4" id="KW-0804">Transcription</keyword>
<dbReference type="SUPFAM" id="SSF55785">
    <property type="entry name" value="PYP-like sensor domain (PAS domain)"/>
    <property type="match status" value="1"/>
</dbReference>
<evidence type="ECO:0000313" key="8">
    <source>
        <dbReference type="EMBL" id="KAJ8299165.1"/>
    </source>
</evidence>
<dbReference type="Gene3D" id="3.30.450.20">
    <property type="entry name" value="PAS domain"/>
    <property type="match status" value="1"/>
</dbReference>
<dbReference type="Proteomes" id="UP001217089">
    <property type="component" value="Unassembled WGS sequence"/>
</dbReference>
<gene>
    <name evidence="8" type="ORF">KUTeg_023225</name>
</gene>
<dbReference type="InterPro" id="IPR035965">
    <property type="entry name" value="PAS-like_dom_sf"/>
</dbReference>
<protein>
    <recommendedName>
        <fullName evidence="7">BHLH domain-containing protein</fullName>
    </recommendedName>
</protein>
<keyword evidence="2" id="KW-0805">Transcription regulation</keyword>
<evidence type="ECO:0000256" key="5">
    <source>
        <dbReference type="ARBA" id="ARBA00023242"/>
    </source>
</evidence>
<feature type="region of interest" description="Disordered" evidence="6">
    <location>
        <begin position="80"/>
        <end position="153"/>
    </location>
</feature>
<dbReference type="InterPro" id="IPR050933">
    <property type="entry name" value="Circadian_TF"/>
</dbReference>
<evidence type="ECO:0000256" key="3">
    <source>
        <dbReference type="ARBA" id="ARBA00023125"/>
    </source>
</evidence>
<organism evidence="8 9">
    <name type="scientific">Tegillarca granosa</name>
    <name type="common">Malaysian cockle</name>
    <name type="synonym">Anadara granosa</name>
    <dbReference type="NCBI Taxonomy" id="220873"/>
    <lineage>
        <taxon>Eukaryota</taxon>
        <taxon>Metazoa</taxon>
        <taxon>Spiralia</taxon>
        <taxon>Lophotrochozoa</taxon>
        <taxon>Mollusca</taxon>
        <taxon>Bivalvia</taxon>
        <taxon>Autobranchia</taxon>
        <taxon>Pteriomorphia</taxon>
        <taxon>Arcoida</taxon>
        <taxon>Arcoidea</taxon>
        <taxon>Arcidae</taxon>
        <taxon>Tegillarca</taxon>
    </lineage>
</organism>
<dbReference type="EMBL" id="JARBDR010000921">
    <property type="protein sequence ID" value="KAJ8299165.1"/>
    <property type="molecule type" value="Genomic_DNA"/>
</dbReference>
<accession>A0ABQ9E214</accession>
<reference evidence="8 9" key="1">
    <citation type="submission" date="2022-12" db="EMBL/GenBank/DDBJ databases">
        <title>Chromosome-level genome of Tegillarca granosa.</title>
        <authorList>
            <person name="Kim J."/>
        </authorList>
    </citation>
    <scope>NUCLEOTIDE SEQUENCE [LARGE SCALE GENOMIC DNA]</scope>
    <source>
        <strain evidence="8">Teg-2019</strain>
        <tissue evidence="8">Adductor muscle</tissue>
    </source>
</reference>
<dbReference type="PRINTS" id="PR00785">
    <property type="entry name" value="NCTRNSLOCATR"/>
</dbReference>
<evidence type="ECO:0000313" key="9">
    <source>
        <dbReference type="Proteomes" id="UP001217089"/>
    </source>
</evidence>
<dbReference type="SMART" id="SM00353">
    <property type="entry name" value="HLH"/>
    <property type="match status" value="1"/>
</dbReference>
<evidence type="ECO:0000259" key="7">
    <source>
        <dbReference type="PROSITE" id="PS50888"/>
    </source>
</evidence>
<evidence type="ECO:0000256" key="1">
    <source>
        <dbReference type="ARBA" id="ARBA00022737"/>
    </source>
</evidence>
<dbReference type="PANTHER" id="PTHR23042">
    <property type="entry name" value="CIRCADIAN PROTEIN CLOCK/ARNT/BMAL/PAS"/>
    <property type="match status" value="1"/>
</dbReference>
<dbReference type="PROSITE" id="PS50888">
    <property type="entry name" value="BHLH"/>
    <property type="match status" value="1"/>
</dbReference>
<name>A0ABQ9E214_TEGGR</name>
<comment type="caution">
    <text evidence="8">The sequence shown here is derived from an EMBL/GenBank/DDBJ whole genome shotgun (WGS) entry which is preliminary data.</text>
</comment>
<keyword evidence="3" id="KW-0238">DNA-binding</keyword>
<keyword evidence="5" id="KW-0539">Nucleus</keyword>
<keyword evidence="1" id="KW-0677">Repeat</keyword>
<dbReference type="Gene3D" id="4.10.280.10">
    <property type="entry name" value="Helix-loop-helix DNA-binding domain"/>
    <property type="match status" value="1"/>
</dbReference>
<keyword evidence="9" id="KW-1185">Reference proteome</keyword>
<feature type="domain" description="BHLH" evidence="7">
    <location>
        <begin position="140"/>
        <end position="201"/>
    </location>
</feature>
<dbReference type="InterPro" id="IPR036638">
    <property type="entry name" value="HLH_DNA-bd_sf"/>
</dbReference>
<dbReference type="Pfam" id="PF00010">
    <property type="entry name" value="HLH"/>
    <property type="match status" value="1"/>
</dbReference>
<dbReference type="SUPFAM" id="SSF47459">
    <property type="entry name" value="HLH, helix-loop-helix DNA-binding domain"/>
    <property type="match status" value="1"/>
</dbReference>
<evidence type="ECO:0000256" key="2">
    <source>
        <dbReference type="ARBA" id="ARBA00023015"/>
    </source>
</evidence>
<proteinExistence type="predicted"/>
<dbReference type="InterPro" id="IPR001067">
    <property type="entry name" value="Nuc_translocat"/>
</dbReference>
<evidence type="ECO:0000256" key="4">
    <source>
        <dbReference type="ARBA" id="ARBA00023163"/>
    </source>
</evidence>
<feature type="compositionally biased region" description="Basic and acidic residues" evidence="6">
    <location>
        <begin position="142"/>
        <end position="151"/>
    </location>
</feature>
<dbReference type="CDD" id="cd00130">
    <property type="entry name" value="PAS"/>
    <property type="match status" value="1"/>
</dbReference>
<dbReference type="InterPro" id="IPR011598">
    <property type="entry name" value="bHLH_dom"/>
</dbReference>